<dbReference type="EMBL" id="CP036402">
    <property type="protein sequence ID" value="QBI18702.1"/>
    <property type="molecule type" value="Genomic_DNA"/>
</dbReference>
<feature type="chain" id="PRO_5019583389" description="beta-N-acetylhexosaminidase" evidence="8">
    <location>
        <begin position="31"/>
        <end position="604"/>
    </location>
</feature>
<keyword evidence="12" id="KW-1185">Reference proteome</keyword>
<dbReference type="InterPro" id="IPR036881">
    <property type="entry name" value="Glyco_hydro_3_C_sf"/>
</dbReference>
<evidence type="ECO:0000259" key="9">
    <source>
        <dbReference type="Pfam" id="PF00933"/>
    </source>
</evidence>
<sequence length="604" mass="63919">MSPNGRQHCRIALVTVLVLSLVLIAIPVSAQGQGRGDGPPPGWGTPPGHDPGDFRPGWADRIIDQMTLEEKVGQLFWTRAYGSHAHEEHSGNQSDYGVDTAAEVVEKYHLGGVLYFAWADNTDHPEQMAELSDGLQDTAIDDTGVPLNLSIDQEGGIVQRLTEPATVLPGNMPLGATGDADLATAQGEVLGQELRASGANTNFAPVVDVNTNPFNPVIGVRSIGASPDLVGDLGTAYTQGMQDAGVSATLKHFPGHGDTDTDSHVDLPAVTYDEDELWETHLAPFQQAIDEADPDAIMTAHIIVQAIDPDLPGTLSPAILDGLLRDEMGYDGVIVTDSLGMGGVDEWDDDEIPVMALEAGADVLLNPPDMDTSYEAVVDAVEEGELSEERIEESVFRILRMKFEQGLFDDPYSAGDDVMDHVGTDENLAVADEIGEKAATVVRNDDDLLPLDADEVEDVLVTGAGGPADALAERIEALGVDATVMPATSSDDEVIAAAEEHDATVASTQSFGIAPPAGQQALIEDLHESDADLVSVAVRNPYDIASFPQIDTYVATYGWQDPSAHGAVDVLFGEVEPTGTLPAAIPDLDAEDEDLYPLGHGLGY</sequence>
<dbReference type="FunFam" id="3.20.20.300:FF:000014">
    <property type="entry name" value="Beta-hexosaminidase, lipoprotein"/>
    <property type="match status" value="1"/>
</dbReference>
<dbReference type="PANTHER" id="PTHR30480">
    <property type="entry name" value="BETA-HEXOSAMINIDASE-RELATED"/>
    <property type="match status" value="1"/>
</dbReference>
<evidence type="ECO:0000256" key="8">
    <source>
        <dbReference type="SAM" id="SignalP"/>
    </source>
</evidence>
<dbReference type="Pfam" id="PF00933">
    <property type="entry name" value="Glyco_hydro_3"/>
    <property type="match status" value="1"/>
</dbReference>
<comment type="catalytic activity">
    <reaction evidence="1">
        <text>Hydrolysis of terminal non-reducing N-acetyl-D-hexosamine residues in N-acetyl-beta-D-hexosaminides.</text>
        <dbReference type="EC" id="3.2.1.52"/>
    </reaction>
</comment>
<evidence type="ECO:0000256" key="1">
    <source>
        <dbReference type="ARBA" id="ARBA00001231"/>
    </source>
</evidence>
<dbReference type="AlphaFoldDB" id="A0A411YC15"/>
<evidence type="ECO:0000256" key="2">
    <source>
        <dbReference type="ARBA" id="ARBA00005336"/>
    </source>
</evidence>
<gene>
    <name evidence="11" type="ORF">ER308_03455</name>
</gene>
<dbReference type="SUPFAM" id="SSF51445">
    <property type="entry name" value="(Trans)glycosidases"/>
    <property type="match status" value="1"/>
</dbReference>
<dbReference type="InterPro" id="IPR017853">
    <property type="entry name" value="GH"/>
</dbReference>
<name>A0A411YC15_9ACTN</name>
<dbReference type="PROSITE" id="PS00775">
    <property type="entry name" value="GLYCOSYL_HYDROL_F3"/>
    <property type="match status" value="1"/>
</dbReference>
<proteinExistence type="inferred from homology"/>
<dbReference type="PANTHER" id="PTHR30480:SF13">
    <property type="entry name" value="BETA-HEXOSAMINIDASE"/>
    <property type="match status" value="1"/>
</dbReference>
<keyword evidence="5 6" id="KW-0326">Glycosidase</keyword>
<dbReference type="Proteomes" id="UP000291469">
    <property type="component" value="Chromosome"/>
</dbReference>
<dbReference type="InterPro" id="IPR001764">
    <property type="entry name" value="Glyco_hydro_3_N"/>
</dbReference>
<dbReference type="InterPro" id="IPR019800">
    <property type="entry name" value="Glyco_hydro_3_AS"/>
</dbReference>
<dbReference type="EC" id="3.2.1.52" evidence="3"/>
<dbReference type="GO" id="GO:0005975">
    <property type="term" value="P:carbohydrate metabolic process"/>
    <property type="evidence" value="ECO:0007669"/>
    <property type="project" value="InterPro"/>
</dbReference>
<evidence type="ECO:0000256" key="4">
    <source>
        <dbReference type="ARBA" id="ARBA00022801"/>
    </source>
</evidence>
<evidence type="ECO:0000256" key="6">
    <source>
        <dbReference type="RuleBase" id="RU361161"/>
    </source>
</evidence>
<comment type="similarity">
    <text evidence="2 6">Belongs to the glycosyl hydrolase 3 family.</text>
</comment>
<keyword evidence="4 6" id="KW-0378">Hydrolase</keyword>
<feature type="domain" description="Glycoside hydrolase family 3 N-terminal" evidence="9">
    <location>
        <begin position="67"/>
        <end position="400"/>
    </location>
</feature>
<dbReference type="SUPFAM" id="SSF52279">
    <property type="entry name" value="Beta-D-glucan exohydrolase, C-terminal domain"/>
    <property type="match status" value="1"/>
</dbReference>
<evidence type="ECO:0000259" key="10">
    <source>
        <dbReference type="Pfam" id="PF01915"/>
    </source>
</evidence>
<dbReference type="KEGG" id="erz:ER308_03455"/>
<feature type="signal peptide" evidence="8">
    <location>
        <begin position="1"/>
        <end position="30"/>
    </location>
</feature>
<evidence type="ECO:0000256" key="7">
    <source>
        <dbReference type="SAM" id="MobiDB-lite"/>
    </source>
</evidence>
<protein>
    <recommendedName>
        <fullName evidence="3">beta-N-acetylhexosaminidase</fullName>
        <ecNumber evidence="3">3.2.1.52</ecNumber>
    </recommendedName>
</protein>
<dbReference type="OrthoDB" id="9805821at2"/>
<dbReference type="GO" id="GO:0009254">
    <property type="term" value="P:peptidoglycan turnover"/>
    <property type="evidence" value="ECO:0007669"/>
    <property type="project" value="TreeGrafter"/>
</dbReference>
<keyword evidence="8" id="KW-0732">Signal</keyword>
<evidence type="ECO:0000313" key="12">
    <source>
        <dbReference type="Proteomes" id="UP000291469"/>
    </source>
</evidence>
<dbReference type="GO" id="GO:0004563">
    <property type="term" value="F:beta-N-acetylhexosaminidase activity"/>
    <property type="evidence" value="ECO:0007669"/>
    <property type="project" value="UniProtKB-EC"/>
</dbReference>
<organism evidence="11 12">
    <name type="scientific">Egibacter rhizosphaerae</name>
    <dbReference type="NCBI Taxonomy" id="1670831"/>
    <lineage>
        <taxon>Bacteria</taxon>
        <taxon>Bacillati</taxon>
        <taxon>Actinomycetota</taxon>
        <taxon>Nitriliruptoria</taxon>
        <taxon>Egibacterales</taxon>
        <taxon>Egibacteraceae</taxon>
        <taxon>Egibacter</taxon>
    </lineage>
</organism>
<dbReference type="InterPro" id="IPR036962">
    <property type="entry name" value="Glyco_hydro_3_N_sf"/>
</dbReference>
<evidence type="ECO:0000256" key="3">
    <source>
        <dbReference type="ARBA" id="ARBA00012663"/>
    </source>
</evidence>
<evidence type="ECO:0000256" key="5">
    <source>
        <dbReference type="ARBA" id="ARBA00023295"/>
    </source>
</evidence>
<reference evidence="11 12" key="1">
    <citation type="submission" date="2019-01" db="EMBL/GenBank/DDBJ databases">
        <title>Egibacter rhizosphaerae EGI 80759T.</title>
        <authorList>
            <person name="Chen D.-D."/>
            <person name="Tian Y."/>
            <person name="Jiao J.-Y."/>
            <person name="Zhang X.-T."/>
            <person name="Zhang Y.-G."/>
            <person name="Zhang Y."/>
            <person name="Xiao M."/>
            <person name="Shu W.-S."/>
            <person name="Li W.-J."/>
        </authorList>
    </citation>
    <scope>NUCLEOTIDE SEQUENCE [LARGE SCALE GENOMIC DNA]</scope>
    <source>
        <strain evidence="11 12">EGI 80759</strain>
    </source>
</reference>
<dbReference type="Pfam" id="PF01915">
    <property type="entry name" value="Glyco_hydro_3_C"/>
    <property type="match status" value="1"/>
</dbReference>
<dbReference type="Gene3D" id="3.20.20.300">
    <property type="entry name" value="Glycoside hydrolase, family 3, N-terminal domain"/>
    <property type="match status" value="1"/>
</dbReference>
<feature type="region of interest" description="Disordered" evidence="7">
    <location>
        <begin position="30"/>
        <end position="55"/>
    </location>
</feature>
<dbReference type="Gene3D" id="3.40.50.1700">
    <property type="entry name" value="Glycoside hydrolase family 3 C-terminal domain"/>
    <property type="match status" value="1"/>
</dbReference>
<accession>A0A411YC15</accession>
<evidence type="ECO:0000313" key="11">
    <source>
        <dbReference type="EMBL" id="QBI18702.1"/>
    </source>
</evidence>
<dbReference type="PRINTS" id="PR00133">
    <property type="entry name" value="GLHYDRLASE3"/>
</dbReference>
<feature type="domain" description="Glycoside hydrolase family 3 C-terminal" evidence="10">
    <location>
        <begin position="441"/>
        <end position="604"/>
    </location>
</feature>
<dbReference type="InterPro" id="IPR002772">
    <property type="entry name" value="Glyco_hydro_3_C"/>
</dbReference>
<dbReference type="InterPro" id="IPR050226">
    <property type="entry name" value="NagZ_Beta-hexosaminidase"/>
</dbReference>